<dbReference type="GO" id="GO:0002143">
    <property type="term" value="P:tRNA wobble position uridine thiolation"/>
    <property type="evidence" value="ECO:0007669"/>
    <property type="project" value="TreeGrafter"/>
</dbReference>
<evidence type="ECO:0000256" key="3">
    <source>
        <dbReference type="ARBA" id="ARBA00022679"/>
    </source>
</evidence>
<gene>
    <name evidence="9" type="ORF">PSON_ATCC_30995.1.T0940155</name>
</gene>
<comment type="function">
    <text evidence="6">Plays a central role in 2-thiolation of mcm(5)S(2)U at tRNA wobble positions of tRNA(Lys), tRNA(Glu) and tRNA(Gln). Directly binds tRNAs and probably acts by catalyzing adenylation of tRNAs, an intermediate required for 2-thiolation. It is unclear whether it acts as a sulfurtransferase that transfers sulfur from thiocarboxylated URM1 onto the uridine of tRNAs at wobble position.</text>
</comment>
<dbReference type="OrthoDB" id="198857at2759"/>
<evidence type="ECO:0000256" key="5">
    <source>
        <dbReference type="ARBA" id="ARBA00022884"/>
    </source>
</evidence>
<evidence type="ECO:0000256" key="2">
    <source>
        <dbReference type="ARBA" id="ARBA00022555"/>
    </source>
</evidence>
<dbReference type="GO" id="GO:0002144">
    <property type="term" value="C:cytosolic tRNA wobble base thiouridylase complex"/>
    <property type="evidence" value="ECO:0007669"/>
    <property type="project" value="TreeGrafter"/>
</dbReference>
<dbReference type="InterPro" id="IPR011063">
    <property type="entry name" value="TilS/TtcA_N"/>
</dbReference>
<accession>A0A8S1Q313</accession>
<keyword evidence="1 6" id="KW-0963">Cytoplasm</keyword>
<dbReference type="Pfam" id="PF16503">
    <property type="entry name" value="zn-ribbon_14"/>
    <property type="match status" value="1"/>
</dbReference>
<dbReference type="InterPro" id="IPR032442">
    <property type="entry name" value="CTU1_C"/>
</dbReference>
<evidence type="ECO:0000256" key="1">
    <source>
        <dbReference type="ARBA" id="ARBA00022490"/>
    </source>
</evidence>
<comment type="caution">
    <text evidence="9">The sequence shown here is derived from an EMBL/GenBank/DDBJ whole genome shotgun (WGS) entry which is preliminary data.</text>
</comment>
<dbReference type="Proteomes" id="UP000692954">
    <property type="component" value="Unassembled WGS sequence"/>
</dbReference>
<evidence type="ECO:0000259" key="8">
    <source>
        <dbReference type="Pfam" id="PF16503"/>
    </source>
</evidence>
<keyword evidence="3 6" id="KW-0808">Transferase</keyword>
<protein>
    <recommendedName>
        <fullName evidence="6">Cytoplasmic tRNA 2-thiolation protein 1</fullName>
        <ecNumber evidence="6">2.7.7.-</ecNumber>
    </recommendedName>
    <alternativeName>
        <fullName evidence="6">Cytoplasmic tRNA adenylyltransferase 1</fullName>
    </alternativeName>
</protein>
<proteinExistence type="inferred from homology"/>
<keyword evidence="2 6" id="KW-0820">tRNA-binding</keyword>
<dbReference type="AlphaFoldDB" id="A0A8S1Q313"/>
<comment type="pathway">
    <text evidence="6">tRNA modification; 5-methoxycarbonylmethyl-2-thiouridine-tRNA biosynthesis.</text>
</comment>
<evidence type="ECO:0000256" key="6">
    <source>
        <dbReference type="HAMAP-Rule" id="MF_03053"/>
    </source>
</evidence>
<dbReference type="PANTHER" id="PTHR11807">
    <property type="entry name" value="ATPASES OF THE PP SUPERFAMILY-RELATED"/>
    <property type="match status" value="1"/>
</dbReference>
<dbReference type="GO" id="GO:0005739">
    <property type="term" value="C:mitochondrion"/>
    <property type="evidence" value="ECO:0007669"/>
    <property type="project" value="TreeGrafter"/>
</dbReference>
<keyword evidence="4 6" id="KW-0819">tRNA processing</keyword>
<keyword evidence="5 6" id="KW-0694">RNA-binding</keyword>
<dbReference type="InterPro" id="IPR035107">
    <property type="entry name" value="tRNA_thiolation_TtcA_Ctu1"/>
</dbReference>
<evidence type="ECO:0000313" key="10">
    <source>
        <dbReference type="Proteomes" id="UP000692954"/>
    </source>
</evidence>
<comment type="subcellular location">
    <subcellularLocation>
        <location evidence="6">Cytoplasm</location>
    </subcellularLocation>
</comment>
<dbReference type="PIRSF" id="PIRSF004976">
    <property type="entry name" value="ATPase_YdaO"/>
    <property type="match status" value="1"/>
</dbReference>
<reference evidence="9" key="1">
    <citation type="submission" date="2021-01" db="EMBL/GenBank/DDBJ databases">
        <authorList>
            <consortium name="Genoscope - CEA"/>
            <person name="William W."/>
        </authorList>
    </citation>
    <scope>NUCLEOTIDE SEQUENCE</scope>
</reference>
<comment type="similarity">
    <text evidence="6">Belongs to the TtcA family. CTU1/NCS6/ATPBD3 subfamily.</text>
</comment>
<dbReference type="CDD" id="cd01713">
    <property type="entry name" value="CTU1-like"/>
    <property type="match status" value="1"/>
</dbReference>
<evidence type="ECO:0000313" key="9">
    <source>
        <dbReference type="EMBL" id="CAD8109838.1"/>
    </source>
</evidence>
<keyword evidence="10" id="KW-1185">Reference proteome</keyword>
<dbReference type="InterPro" id="IPR000541">
    <property type="entry name" value="Ncs6/Tuc1/Ctu1"/>
</dbReference>
<evidence type="ECO:0000259" key="7">
    <source>
        <dbReference type="Pfam" id="PF01171"/>
    </source>
</evidence>
<dbReference type="EMBL" id="CAJJDN010000094">
    <property type="protein sequence ID" value="CAD8109838.1"/>
    <property type="molecule type" value="Genomic_DNA"/>
</dbReference>
<dbReference type="InterPro" id="IPR056369">
    <property type="entry name" value="CTU1-like_ATP-bd"/>
</dbReference>
<dbReference type="EC" id="2.7.7.-" evidence="6"/>
<dbReference type="HAMAP" id="MF_03053">
    <property type="entry name" value="CTU1"/>
    <property type="match status" value="1"/>
</dbReference>
<dbReference type="PANTHER" id="PTHR11807:SF12">
    <property type="entry name" value="CYTOPLASMIC TRNA 2-THIOLATION PROTEIN 1"/>
    <property type="match status" value="1"/>
</dbReference>
<dbReference type="GO" id="GO:0016779">
    <property type="term" value="F:nucleotidyltransferase activity"/>
    <property type="evidence" value="ECO:0007669"/>
    <property type="project" value="UniProtKB-UniRule"/>
</dbReference>
<dbReference type="NCBIfam" id="TIGR00269">
    <property type="entry name" value="TIGR00269 family protein"/>
    <property type="match status" value="1"/>
</dbReference>
<evidence type="ECO:0000256" key="4">
    <source>
        <dbReference type="ARBA" id="ARBA00022694"/>
    </source>
</evidence>
<dbReference type="Pfam" id="PF01171">
    <property type="entry name" value="ATP_bind_3"/>
    <property type="match status" value="1"/>
</dbReference>
<dbReference type="GO" id="GO:0032447">
    <property type="term" value="P:protein urmylation"/>
    <property type="evidence" value="ECO:0007669"/>
    <property type="project" value="UniProtKB-UniRule"/>
</dbReference>
<dbReference type="GO" id="GO:0000049">
    <property type="term" value="F:tRNA binding"/>
    <property type="evidence" value="ECO:0007669"/>
    <property type="project" value="UniProtKB-UniRule"/>
</dbReference>
<name>A0A8S1Q313_9CILI</name>
<dbReference type="FunFam" id="3.40.50.620:FF:000529">
    <property type="entry name" value="Cytoplasmic tRNA 2-thiolation protein 1"/>
    <property type="match status" value="1"/>
</dbReference>
<sequence>MVKYCQSCNIQKAFMMRPKTGNLICQNCFFKAFEDEIHHTIISNQMFKPGEKIAIAASGGKDSTVLVHVITLLNKKYNYGLHLYLLSIDEGIKGYRDDSLETVKQNQITYELDLKILSYKELFNWSMDEVVAQIGLNNNCTYCGVFRRQALDRGAIQLGVDKIITGHNADDMAETFLMNLLRGDIFRLPKSTAIITGDDGDNGIATLPRCKPFKYTYEKEIVMYAHYKKLIYFSTECTYSPNAFRGHVRELIKNLEAIRPSAVIDLIHSCEQLDAPNQNQKLPQKQLCQKCNLLSSNKICKACTLLESLNQGRAKQILQIQE</sequence>
<organism evidence="9 10">
    <name type="scientific">Paramecium sonneborni</name>
    <dbReference type="NCBI Taxonomy" id="65129"/>
    <lineage>
        <taxon>Eukaryota</taxon>
        <taxon>Sar</taxon>
        <taxon>Alveolata</taxon>
        <taxon>Ciliophora</taxon>
        <taxon>Intramacronucleata</taxon>
        <taxon>Oligohymenophorea</taxon>
        <taxon>Peniculida</taxon>
        <taxon>Parameciidae</taxon>
        <taxon>Paramecium</taxon>
    </lineage>
</organism>
<feature type="domain" description="tRNA(Ile)-lysidine/2-thiocytidine synthase N-terminal" evidence="7">
    <location>
        <begin position="52"/>
        <end position="249"/>
    </location>
</feature>
<feature type="domain" description="Cytoplasmic tRNA 2-thiolation protein 1 C-terminal" evidence="8">
    <location>
        <begin position="286"/>
        <end position="315"/>
    </location>
</feature>